<feature type="transmembrane region" description="Helical" evidence="7">
    <location>
        <begin position="171"/>
        <end position="194"/>
    </location>
</feature>
<evidence type="ECO:0000256" key="3">
    <source>
        <dbReference type="ARBA" id="ARBA00022692"/>
    </source>
</evidence>
<feature type="compositionally biased region" description="Basic and acidic residues" evidence="6">
    <location>
        <begin position="1"/>
        <end position="10"/>
    </location>
</feature>
<evidence type="ECO:0000256" key="1">
    <source>
        <dbReference type="ARBA" id="ARBA00004651"/>
    </source>
</evidence>
<evidence type="ECO:0000256" key="2">
    <source>
        <dbReference type="ARBA" id="ARBA00022475"/>
    </source>
</evidence>
<keyword evidence="9" id="KW-1185">Reference proteome</keyword>
<feature type="transmembrane region" description="Helical" evidence="7">
    <location>
        <begin position="62"/>
        <end position="79"/>
    </location>
</feature>
<evidence type="ECO:0000313" key="9">
    <source>
        <dbReference type="Proteomes" id="UP001595824"/>
    </source>
</evidence>
<feature type="transmembrane region" description="Helical" evidence="7">
    <location>
        <begin position="200"/>
        <end position="216"/>
    </location>
</feature>
<dbReference type="RefSeq" id="WP_381736528.1">
    <property type="nucleotide sequence ID" value="NZ_JBHSDP010000003.1"/>
</dbReference>
<protein>
    <submittedName>
        <fullName evidence="8">Lysylphosphatidylglycerol synthase domain-containing protein</fullName>
    </submittedName>
</protein>
<feature type="transmembrane region" description="Helical" evidence="7">
    <location>
        <begin position="277"/>
        <end position="299"/>
    </location>
</feature>
<evidence type="ECO:0000313" key="8">
    <source>
        <dbReference type="EMBL" id="MFC4326456.1"/>
    </source>
</evidence>
<organism evidence="8 9">
    <name type="scientific">Streptomyces andamanensis</name>
    <dbReference type="NCBI Taxonomy" id="1565035"/>
    <lineage>
        <taxon>Bacteria</taxon>
        <taxon>Bacillati</taxon>
        <taxon>Actinomycetota</taxon>
        <taxon>Actinomycetes</taxon>
        <taxon>Kitasatosporales</taxon>
        <taxon>Streptomycetaceae</taxon>
        <taxon>Streptomyces</taxon>
    </lineage>
</organism>
<accession>A0ABV8T879</accession>
<comment type="subcellular location">
    <subcellularLocation>
        <location evidence="1">Cell membrane</location>
        <topology evidence="1">Multi-pass membrane protein</topology>
    </subcellularLocation>
</comment>
<proteinExistence type="predicted"/>
<evidence type="ECO:0000256" key="7">
    <source>
        <dbReference type="SAM" id="Phobius"/>
    </source>
</evidence>
<name>A0ABV8T879_9ACTN</name>
<dbReference type="EMBL" id="JBHSDP010000003">
    <property type="protein sequence ID" value="MFC4326456.1"/>
    <property type="molecule type" value="Genomic_DNA"/>
</dbReference>
<evidence type="ECO:0000256" key="5">
    <source>
        <dbReference type="ARBA" id="ARBA00023136"/>
    </source>
</evidence>
<sequence length="371" mass="37327">MTGVRRDGRTDGVAPPGPSVATVPGPDGKGAAERGPGGTHTASPGSGSAPGRRKWSRPVRRALAVVLVGGAAYGMWRALDGSGPVVRDLFTREGAVPWLVGSAVVNLAGLALSMASWRSTLAGVGSPLRWGPTAEIFGATVLGKYLPGPFWSALAGVHLGRRNGVPAQRMVTGYVLNSVVVLLTAAVVGVFAAPRAMGDGAWWLLPVALALAALLWRPAAVSRAARAAAKLLRRPEPELRVGDSDLRRAIVWEVLSWVVGGAHLWMISVVLGASGAAALGLCVGGFALAAAAGAAALVVPGGAGVREVVLMVVLTADLPWPQAGAAALASRLCCTATEILGAGTAVLAGRSATARRGGSPLGVTGEAPYGA</sequence>
<keyword evidence="5 7" id="KW-0472">Membrane</keyword>
<dbReference type="Proteomes" id="UP001595824">
    <property type="component" value="Unassembled WGS sequence"/>
</dbReference>
<reference evidence="9" key="1">
    <citation type="journal article" date="2019" name="Int. J. Syst. Evol. Microbiol.">
        <title>The Global Catalogue of Microorganisms (GCM) 10K type strain sequencing project: providing services to taxonomists for standard genome sequencing and annotation.</title>
        <authorList>
            <consortium name="The Broad Institute Genomics Platform"/>
            <consortium name="The Broad Institute Genome Sequencing Center for Infectious Disease"/>
            <person name="Wu L."/>
            <person name="Ma J."/>
        </authorList>
    </citation>
    <scope>NUCLEOTIDE SEQUENCE [LARGE SCALE GENOMIC DNA]</scope>
    <source>
        <strain evidence="9">PCU 347</strain>
    </source>
</reference>
<evidence type="ECO:0000256" key="4">
    <source>
        <dbReference type="ARBA" id="ARBA00022989"/>
    </source>
</evidence>
<gene>
    <name evidence="8" type="ORF">ACFPC0_01140</name>
</gene>
<keyword evidence="2" id="KW-1003">Cell membrane</keyword>
<keyword evidence="3 7" id="KW-0812">Transmembrane</keyword>
<dbReference type="Pfam" id="PF03706">
    <property type="entry name" value="LPG_synthase_TM"/>
    <property type="match status" value="1"/>
</dbReference>
<keyword evidence="4 7" id="KW-1133">Transmembrane helix</keyword>
<feature type="transmembrane region" description="Helical" evidence="7">
    <location>
        <begin position="250"/>
        <end position="271"/>
    </location>
</feature>
<evidence type="ECO:0000256" key="6">
    <source>
        <dbReference type="SAM" id="MobiDB-lite"/>
    </source>
</evidence>
<feature type="region of interest" description="Disordered" evidence="6">
    <location>
        <begin position="1"/>
        <end position="55"/>
    </location>
</feature>
<comment type="caution">
    <text evidence="8">The sequence shown here is derived from an EMBL/GenBank/DDBJ whole genome shotgun (WGS) entry which is preliminary data.</text>
</comment>
<dbReference type="InterPro" id="IPR022791">
    <property type="entry name" value="L-PG_synthase/AglD"/>
</dbReference>
<feature type="transmembrane region" description="Helical" evidence="7">
    <location>
        <begin position="99"/>
        <end position="117"/>
    </location>
</feature>